<evidence type="ECO:0000256" key="2">
    <source>
        <dbReference type="ARBA" id="ARBA00022679"/>
    </source>
</evidence>
<sequence>MHRINWSLFRYIPNSSRLIRQNQTLLSDSSLSRSSIRIYNSVVFSSNINLNNPVQDVPFTSDSNCTSNSSSRFNPLGIQMLSNSLYRQVFPKYYNKSTAISDNTSKIVARDNKPRIVALSTHSTTKAETALELSKKHLSDHDLLGKNLAPLPEIDLPLPPLVTAYTDPSMATIEEHFRIISLEQAEPYLSQTRKFAASNLPDMPKTWIKSAGWTQYSSDGSTTLINHPPFGEALVFDVEVMYKISLFPTIAIAASATSWYSWCSPAICGGVQPCQDLISFGKTDIPRIIVGHNVSYDRARILEEYQSESTKNALIDTMSLHCAVSGMSSQQRMLWTQYRKSKIAQDKMEFEDEYATPPPSPLVNGMTDLELADANPWLTKTSVNSLFEVAKLHLKRKVDKAVRDYFSSSDMSQFDDPALFQTLMSYCAEDVKVTHELFGFLFPRFEVKCPHPASFAGVLHMGKSYLTVTSDWKQFVDRCENICSNTQQSIEHDLSALAESALALAEGEAYKNDPWFKFLDWTPKKVRLTMPKYSSKDGSIVHPARPFKSKGDAHLIDKPKWYCDQWDSSNKRLLLSTSRRIVPYLLRMNWDGFPISYCRAYGWMYRRPVKDIPPDSECLKLQLSFSVDPKDKAYDPIATFDEENAYFRIPHTNGENQNCGNPLSKPYITHFEKGILTSAVPEAQSILEKHAQCTYWISSRARINGQFIVWDSAKQPLGYASHANDDNIGVILPCTIPMGTITRRAVEPLWMTASNAKENRIGSEVKSMIMPAKGYSLVGADVDSEELWIASVFGDAQFGQHGSTAIGFMTLQGAKAAGTDLHSTTGKILGISRNQSKVFNYGRIYGAGIRYAVQLLMQGNSNLTREMAEKKAEQLYKSTKGRRHRSLGRFDNLWHGGTESMMFNTLDWIATYSDPRTPILGCQIPDALMPQNVRNQFMPSRINWAVQSSGVDYLHLLLISMNYLMRRLNIDGRFLISIHDEVRYIIKDEHVDLACLALHISNLWTRAMFSSRLGLHDLPLNVAFFSLVDVDHCLRKEVDMQCVTPSNGSPIPPGRSLTVNETIERLKSFLSKKNPYGPELESVTQMVEKFKKANTWTPPLPVPLPELDILRAQLCRTQMEIRKIENPILTSRKPKVSTHRTVVPNSGISAKM</sequence>
<dbReference type="Proteomes" id="UP000077115">
    <property type="component" value="Unassembled WGS sequence"/>
</dbReference>
<evidence type="ECO:0000313" key="8">
    <source>
        <dbReference type="Proteomes" id="UP000077115"/>
    </source>
</evidence>
<keyword evidence="3" id="KW-0548">Nucleotidyltransferase</keyword>
<dbReference type="PANTHER" id="PTHR10267">
    <property type="entry name" value="DNA POLYMERASE SUBUNIT GAMMA-1"/>
    <property type="match status" value="1"/>
</dbReference>
<reference evidence="7 8" key="2">
    <citation type="submission" date="2016-05" db="EMBL/GenBank/DDBJ databases">
        <title>Lineage-specific infection strategies underlie the spectrum of fungal disease in amphibians.</title>
        <authorList>
            <person name="Cuomo C.A."/>
            <person name="Farrer R.A."/>
            <person name="James T."/>
            <person name="Longcore J."/>
            <person name="Birren B."/>
        </authorList>
    </citation>
    <scope>NUCLEOTIDE SEQUENCE [LARGE SCALE GENOMIC DNA]</scope>
    <source>
        <strain evidence="7 8">JEL423</strain>
    </source>
</reference>
<dbReference type="Gene3D" id="1.10.150.20">
    <property type="entry name" value="5' to 3' exonuclease, C-terminal subdomain"/>
    <property type="match status" value="1"/>
</dbReference>
<dbReference type="InterPro" id="IPR043502">
    <property type="entry name" value="DNA/RNA_pol_sf"/>
</dbReference>
<dbReference type="SMART" id="SM00482">
    <property type="entry name" value="POLAc"/>
    <property type="match status" value="1"/>
</dbReference>
<dbReference type="EMBL" id="DS022316">
    <property type="protein sequence ID" value="OAJ45370.1"/>
    <property type="molecule type" value="Genomic_DNA"/>
</dbReference>
<organism evidence="7 8">
    <name type="scientific">Batrachochytrium dendrobatidis (strain JEL423)</name>
    <dbReference type="NCBI Taxonomy" id="403673"/>
    <lineage>
        <taxon>Eukaryota</taxon>
        <taxon>Fungi</taxon>
        <taxon>Fungi incertae sedis</taxon>
        <taxon>Chytridiomycota</taxon>
        <taxon>Chytridiomycota incertae sedis</taxon>
        <taxon>Chytridiomycetes</taxon>
        <taxon>Rhizophydiales</taxon>
        <taxon>Rhizophydiales incertae sedis</taxon>
        <taxon>Batrachochytrium</taxon>
    </lineage>
</organism>
<dbReference type="GO" id="GO:0008408">
    <property type="term" value="F:3'-5' exonuclease activity"/>
    <property type="evidence" value="ECO:0007669"/>
    <property type="project" value="TreeGrafter"/>
</dbReference>
<dbReference type="PROSITE" id="PS00447">
    <property type="entry name" value="DNA_POLYMERASE_A"/>
    <property type="match status" value="1"/>
</dbReference>
<dbReference type="EC" id="2.7.7.7" evidence="1"/>
<dbReference type="InterPro" id="IPR002297">
    <property type="entry name" value="DNA-dir_DNA_pol_A_mt"/>
</dbReference>
<dbReference type="OrthoDB" id="5588663at2759"/>
<evidence type="ECO:0000259" key="6">
    <source>
        <dbReference type="SMART" id="SM00482"/>
    </source>
</evidence>
<name>A0A177X140_BATDL</name>
<keyword evidence="4" id="KW-0239">DNA-directed DNA polymerase</keyword>
<dbReference type="Pfam" id="PF18136">
    <property type="entry name" value="DNApol_Exo"/>
    <property type="match status" value="1"/>
</dbReference>
<dbReference type="InterPro" id="IPR019760">
    <property type="entry name" value="DNA-dir_DNA_pol_A_CS"/>
</dbReference>
<dbReference type="FunFam" id="3.30.420.390:FF:000004">
    <property type="entry name" value="DNA polymerase subunit gamma-1, mitochondrial"/>
    <property type="match status" value="1"/>
</dbReference>
<proteinExistence type="predicted"/>
<dbReference type="GO" id="GO:0006264">
    <property type="term" value="P:mitochondrial DNA replication"/>
    <property type="evidence" value="ECO:0007669"/>
    <property type="project" value="TreeGrafter"/>
</dbReference>
<dbReference type="InterPro" id="IPR001098">
    <property type="entry name" value="DNA-dir_DNA_pol_A_palm_dom"/>
</dbReference>
<evidence type="ECO:0000256" key="1">
    <source>
        <dbReference type="ARBA" id="ARBA00012417"/>
    </source>
</evidence>
<evidence type="ECO:0000313" key="7">
    <source>
        <dbReference type="EMBL" id="OAJ45370.1"/>
    </source>
</evidence>
<evidence type="ECO:0000256" key="5">
    <source>
        <dbReference type="ARBA" id="ARBA00031966"/>
    </source>
</evidence>
<dbReference type="PRINTS" id="PR00867">
    <property type="entry name" value="DNAPOLG"/>
</dbReference>
<dbReference type="GO" id="GO:0003677">
    <property type="term" value="F:DNA binding"/>
    <property type="evidence" value="ECO:0007669"/>
    <property type="project" value="InterPro"/>
</dbReference>
<evidence type="ECO:0000256" key="4">
    <source>
        <dbReference type="ARBA" id="ARBA00022932"/>
    </source>
</evidence>
<reference evidence="7 8" key="1">
    <citation type="submission" date="2006-10" db="EMBL/GenBank/DDBJ databases">
        <title>The Genome Sequence of Batrachochytrium dendrobatidis JEL423.</title>
        <authorList>
            <consortium name="The Broad Institute Genome Sequencing Platform"/>
            <person name="Birren B."/>
            <person name="Lander E."/>
            <person name="Galagan J."/>
            <person name="Cuomo C."/>
            <person name="Devon K."/>
            <person name="Jaffe D."/>
            <person name="Butler J."/>
            <person name="Alvarez P."/>
            <person name="Gnerre S."/>
            <person name="Grabherr M."/>
            <person name="Kleber M."/>
            <person name="Mauceli E."/>
            <person name="Brockman W."/>
            <person name="Young S."/>
            <person name="LaButti K."/>
            <person name="Sykes S."/>
            <person name="DeCaprio D."/>
            <person name="Crawford M."/>
            <person name="Koehrsen M."/>
            <person name="Engels R."/>
            <person name="Montgomery P."/>
            <person name="Pearson M."/>
            <person name="Howarth C."/>
            <person name="Larson L."/>
            <person name="White J."/>
            <person name="O'Leary S."/>
            <person name="Kodira C."/>
            <person name="Zeng Q."/>
            <person name="Yandava C."/>
            <person name="Alvarado L."/>
            <person name="Longcore J."/>
            <person name="James T."/>
        </authorList>
    </citation>
    <scope>NUCLEOTIDE SEQUENCE [LARGE SCALE GENOMIC DNA]</scope>
    <source>
        <strain evidence="7 8">JEL423</strain>
    </source>
</reference>
<dbReference type="SUPFAM" id="SSF53098">
    <property type="entry name" value="Ribonuclease H-like"/>
    <property type="match status" value="1"/>
</dbReference>
<feature type="domain" description="DNA-directed DNA polymerase family A palm" evidence="6">
    <location>
        <begin position="762"/>
        <end position="990"/>
    </location>
</feature>
<dbReference type="eggNOG" id="KOG3657">
    <property type="taxonomic scope" value="Eukaryota"/>
</dbReference>
<dbReference type="STRING" id="403673.A0A177X140"/>
<dbReference type="InterPro" id="IPR041336">
    <property type="entry name" value="DNApol_Exo"/>
</dbReference>
<dbReference type="InterPro" id="IPR012337">
    <property type="entry name" value="RNaseH-like_sf"/>
</dbReference>
<protein>
    <recommendedName>
        <fullName evidence="1">DNA-directed DNA polymerase</fullName>
        <ecNumber evidence="1">2.7.7.7</ecNumber>
    </recommendedName>
    <alternativeName>
        <fullName evidence="5">Mitochondrial DNA polymerase catalytic subunit</fullName>
    </alternativeName>
</protein>
<dbReference type="AlphaFoldDB" id="A0A177X140"/>
<accession>A0A177X140</accession>
<dbReference type="VEuPathDB" id="FungiDB:BDEG_28514"/>
<dbReference type="PANTHER" id="PTHR10267:SF0">
    <property type="entry name" value="DNA POLYMERASE SUBUNIT GAMMA-1"/>
    <property type="match status" value="1"/>
</dbReference>
<dbReference type="GO" id="GO:0003887">
    <property type="term" value="F:DNA-directed DNA polymerase activity"/>
    <property type="evidence" value="ECO:0007669"/>
    <property type="project" value="UniProtKB-KW"/>
</dbReference>
<dbReference type="SUPFAM" id="SSF56672">
    <property type="entry name" value="DNA/RNA polymerases"/>
    <property type="match status" value="1"/>
</dbReference>
<dbReference type="GO" id="GO:0005760">
    <property type="term" value="C:gamma DNA polymerase complex"/>
    <property type="evidence" value="ECO:0007669"/>
    <property type="project" value="InterPro"/>
</dbReference>
<keyword evidence="2" id="KW-0808">Transferase</keyword>
<gene>
    <name evidence="7" type="ORF">BDEG_28514</name>
</gene>
<dbReference type="Pfam" id="PF00476">
    <property type="entry name" value="DNA_pol_A"/>
    <property type="match status" value="1"/>
</dbReference>
<dbReference type="Gene3D" id="3.30.70.370">
    <property type="match status" value="1"/>
</dbReference>
<dbReference type="Gene3D" id="3.30.420.390">
    <property type="match status" value="2"/>
</dbReference>
<evidence type="ECO:0000256" key="3">
    <source>
        <dbReference type="ARBA" id="ARBA00022695"/>
    </source>
</evidence>